<dbReference type="PANTHER" id="PTHR23024">
    <property type="entry name" value="ARYLACETAMIDE DEACETYLASE"/>
    <property type="match status" value="1"/>
</dbReference>
<dbReference type="Gene3D" id="3.40.50.1820">
    <property type="entry name" value="alpha/beta hydrolase"/>
    <property type="match status" value="1"/>
</dbReference>
<name>A0AA38FXD9_TAXCH</name>
<gene>
    <name evidence="2" type="ORF">KI387_027276</name>
</gene>
<dbReference type="Proteomes" id="UP000824469">
    <property type="component" value="Unassembled WGS sequence"/>
</dbReference>
<evidence type="ECO:0000313" key="3">
    <source>
        <dbReference type="Proteomes" id="UP000824469"/>
    </source>
</evidence>
<keyword evidence="3" id="KW-1185">Reference proteome</keyword>
<accession>A0AA38FXD9</accession>
<reference evidence="2 3" key="1">
    <citation type="journal article" date="2021" name="Nat. Plants">
        <title>The Taxus genome provides insights into paclitaxel biosynthesis.</title>
        <authorList>
            <person name="Xiong X."/>
            <person name="Gou J."/>
            <person name="Liao Q."/>
            <person name="Li Y."/>
            <person name="Zhou Q."/>
            <person name="Bi G."/>
            <person name="Li C."/>
            <person name="Du R."/>
            <person name="Wang X."/>
            <person name="Sun T."/>
            <person name="Guo L."/>
            <person name="Liang H."/>
            <person name="Lu P."/>
            <person name="Wu Y."/>
            <person name="Zhang Z."/>
            <person name="Ro D.K."/>
            <person name="Shang Y."/>
            <person name="Huang S."/>
            <person name="Yan J."/>
        </authorList>
    </citation>
    <scope>NUCLEOTIDE SEQUENCE [LARGE SCALE GENOMIC DNA]</scope>
    <source>
        <strain evidence="2">Ta-2019</strain>
    </source>
</reference>
<sequence>DGSFHRYEPPNLSVPPSEDRGIASKDVIVDSDSGLWVRMYLPLNAINADPQRSQRLPVCFYFHGGGFCIGSASWKEFHTLCISIASRCNGGGGVRQLQAGSRAPPPPPPYDDCSARHIMVPIIWRRRGRSMVTAPTPTCRKFF</sequence>
<comment type="caution">
    <text evidence="2">The sequence shown here is derived from an EMBL/GenBank/DDBJ whole genome shotgun (WGS) entry which is preliminary data.</text>
</comment>
<dbReference type="InterPro" id="IPR013094">
    <property type="entry name" value="AB_hydrolase_3"/>
</dbReference>
<dbReference type="GO" id="GO:0016787">
    <property type="term" value="F:hydrolase activity"/>
    <property type="evidence" value="ECO:0007669"/>
    <property type="project" value="InterPro"/>
</dbReference>
<feature type="non-terminal residue" evidence="2">
    <location>
        <position position="1"/>
    </location>
</feature>
<dbReference type="Pfam" id="PF07859">
    <property type="entry name" value="Abhydrolase_3"/>
    <property type="match status" value="1"/>
</dbReference>
<dbReference type="PANTHER" id="PTHR23024:SF635">
    <property type="entry name" value="OS07G0162700 PROTEIN"/>
    <property type="match status" value="1"/>
</dbReference>
<dbReference type="EMBL" id="JAHRHJ020000006">
    <property type="protein sequence ID" value="KAH9312241.1"/>
    <property type="molecule type" value="Genomic_DNA"/>
</dbReference>
<proteinExistence type="predicted"/>
<protein>
    <recommendedName>
        <fullName evidence="1">Alpha/beta hydrolase fold-3 domain-containing protein</fullName>
    </recommendedName>
</protein>
<dbReference type="AlphaFoldDB" id="A0AA38FXD9"/>
<dbReference type="InterPro" id="IPR050466">
    <property type="entry name" value="Carboxylest/Gibb_receptor"/>
</dbReference>
<evidence type="ECO:0000259" key="1">
    <source>
        <dbReference type="Pfam" id="PF07859"/>
    </source>
</evidence>
<dbReference type="InterPro" id="IPR029058">
    <property type="entry name" value="AB_hydrolase_fold"/>
</dbReference>
<feature type="domain" description="Alpha/beta hydrolase fold-3" evidence="1">
    <location>
        <begin position="60"/>
        <end position="89"/>
    </location>
</feature>
<organism evidence="2 3">
    <name type="scientific">Taxus chinensis</name>
    <name type="common">Chinese yew</name>
    <name type="synonym">Taxus wallichiana var. chinensis</name>
    <dbReference type="NCBI Taxonomy" id="29808"/>
    <lineage>
        <taxon>Eukaryota</taxon>
        <taxon>Viridiplantae</taxon>
        <taxon>Streptophyta</taxon>
        <taxon>Embryophyta</taxon>
        <taxon>Tracheophyta</taxon>
        <taxon>Spermatophyta</taxon>
        <taxon>Pinopsida</taxon>
        <taxon>Pinidae</taxon>
        <taxon>Conifers II</taxon>
        <taxon>Cupressales</taxon>
        <taxon>Taxaceae</taxon>
        <taxon>Taxus</taxon>
    </lineage>
</organism>
<evidence type="ECO:0000313" key="2">
    <source>
        <dbReference type="EMBL" id="KAH9312241.1"/>
    </source>
</evidence>
<dbReference type="SUPFAM" id="SSF53474">
    <property type="entry name" value="alpha/beta-Hydrolases"/>
    <property type="match status" value="1"/>
</dbReference>